<evidence type="ECO:0000313" key="7">
    <source>
        <dbReference type="EMBL" id="AYC30152.1"/>
    </source>
</evidence>
<evidence type="ECO:0000256" key="2">
    <source>
        <dbReference type="ARBA" id="ARBA00022723"/>
    </source>
</evidence>
<dbReference type="FunFam" id="2.102.10.10:FF:000014">
    <property type="entry name" value="Oxidoreductase, FAD dependent"/>
    <property type="match status" value="1"/>
</dbReference>
<evidence type="ECO:0000313" key="8">
    <source>
        <dbReference type="Proteomes" id="UP000265725"/>
    </source>
</evidence>
<dbReference type="EMBL" id="CP032418">
    <property type="protein sequence ID" value="AYC30152.1"/>
    <property type="molecule type" value="Genomic_DNA"/>
</dbReference>
<dbReference type="GO" id="GO:0046872">
    <property type="term" value="F:metal ion binding"/>
    <property type="evidence" value="ECO:0007669"/>
    <property type="project" value="UniProtKB-KW"/>
</dbReference>
<dbReference type="PANTHER" id="PTHR13847:SF274">
    <property type="entry name" value="RIESKE 2FE-2S IRON-SULFUR PROTEIN YHFW-RELATED"/>
    <property type="match status" value="1"/>
</dbReference>
<dbReference type="Gene3D" id="3.50.50.60">
    <property type="entry name" value="FAD/NAD(P)-binding domain"/>
    <property type="match status" value="1"/>
</dbReference>
<dbReference type="InterPro" id="IPR005805">
    <property type="entry name" value="Rieske_Fe-S_prot_C"/>
</dbReference>
<dbReference type="InterPro" id="IPR017941">
    <property type="entry name" value="Rieske_2Fe-2S"/>
</dbReference>
<keyword evidence="8" id="KW-1185">Reference proteome</keyword>
<accession>A0A385YXB7</accession>
<keyword evidence="4" id="KW-0411">Iron-sulfur</keyword>
<dbReference type="GO" id="GO:0016705">
    <property type="term" value="F:oxidoreductase activity, acting on paired donors, with incorporation or reduction of molecular oxygen"/>
    <property type="evidence" value="ECO:0007669"/>
    <property type="project" value="UniProtKB-ARBA"/>
</dbReference>
<keyword evidence="1" id="KW-0001">2Fe-2S</keyword>
<dbReference type="CDD" id="cd03477">
    <property type="entry name" value="Rieske_YhfW_C"/>
    <property type="match status" value="1"/>
</dbReference>
<dbReference type="Gene3D" id="3.30.9.10">
    <property type="entry name" value="D-Amino Acid Oxidase, subunit A, domain 2"/>
    <property type="match status" value="1"/>
</dbReference>
<dbReference type="SUPFAM" id="SSF51971">
    <property type="entry name" value="Nucleotide-binding domain"/>
    <property type="match status" value="1"/>
</dbReference>
<dbReference type="InterPro" id="IPR036922">
    <property type="entry name" value="Rieske_2Fe-2S_sf"/>
</dbReference>
<dbReference type="Gene3D" id="2.102.10.10">
    <property type="entry name" value="Rieske [2Fe-2S] iron-sulphur domain"/>
    <property type="match status" value="1"/>
</dbReference>
<gene>
    <name evidence="7" type="ORF">D3873_09815</name>
</gene>
<dbReference type="PANTHER" id="PTHR13847">
    <property type="entry name" value="SARCOSINE DEHYDROGENASE-RELATED"/>
    <property type="match status" value="1"/>
</dbReference>
<keyword evidence="3" id="KW-0408">Iron</keyword>
<sequence length="503" mass="55874">MFVVNQSYWLENHIPSFPQLATSTKTDVCIIGGGIVGITAAYLLAKEGKQVTLLEATSLLHGTTGFTTAKVTAQHGPIYQELLHSTDEARARAYYEANTEALQSIQNWIQQESISCDWEEKSAVIYATTENGEITIDNERDAYKKLSIPYEELTDLPLPEARNGLSLPKQGQFHPVKYLLALLEKAVAKGVDIRENSRAIDVSKGKIYSVSLENGHEIEADHVIIATHYPFLRWKDLYFSKLSPYRSYAILTNKHIPNISSMYISVDEPKRSYRTVKTQTGESVLLIGGEGHKVGQSEEPMESSYERLESEATSTWGATSITHKWSAQDLKTLDHLPYIGRMDKGEELFVATGFDKWGMTNGTVAALLLTDLVMKKDNRFEDLFDPHRDSSFSEKSSQFLKENMNVGKELLKGKMKNPSGSIDELANGCGDIVLLNGEKVAAYRDDQGAIHAVSPICTHLGCDVAFNSAEKSWDCPCHGSRFTIDGDVIEGPAVKPLDRKNEV</sequence>
<dbReference type="OrthoDB" id="9767869at2"/>
<dbReference type="PROSITE" id="PS51296">
    <property type="entry name" value="RIESKE"/>
    <property type="match status" value="1"/>
</dbReference>
<evidence type="ECO:0000256" key="1">
    <source>
        <dbReference type="ARBA" id="ARBA00022714"/>
    </source>
</evidence>
<dbReference type="InterPro" id="IPR038010">
    <property type="entry name" value="YhfW_C"/>
</dbReference>
<dbReference type="InterPro" id="IPR036188">
    <property type="entry name" value="FAD/NAD-bd_sf"/>
</dbReference>
<dbReference type="Pfam" id="PF01266">
    <property type="entry name" value="DAO"/>
    <property type="match status" value="1"/>
</dbReference>
<evidence type="ECO:0000256" key="5">
    <source>
        <dbReference type="ARBA" id="ARBA00023157"/>
    </source>
</evidence>
<dbReference type="InterPro" id="IPR006076">
    <property type="entry name" value="FAD-dep_OxRdtase"/>
</dbReference>
<evidence type="ECO:0000259" key="6">
    <source>
        <dbReference type="PROSITE" id="PS51296"/>
    </source>
</evidence>
<dbReference type="Proteomes" id="UP000265725">
    <property type="component" value="Chromosome"/>
</dbReference>
<name>A0A385YXB7_9BACL</name>
<evidence type="ECO:0000256" key="3">
    <source>
        <dbReference type="ARBA" id="ARBA00023004"/>
    </source>
</evidence>
<keyword evidence="2" id="KW-0479">Metal-binding</keyword>
<organism evidence="7 8">
    <name type="scientific">Paenisporosarcina cavernae</name>
    <dbReference type="NCBI Taxonomy" id="2320858"/>
    <lineage>
        <taxon>Bacteria</taxon>
        <taxon>Bacillati</taxon>
        <taxon>Bacillota</taxon>
        <taxon>Bacilli</taxon>
        <taxon>Bacillales</taxon>
        <taxon>Caryophanaceae</taxon>
        <taxon>Paenisporosarcina</taxon>
    </lineage>
</organism>
<dbReference type="AlphaFoldDB" id="A0A385YXB7"/>
<proteinExistence type="predicted"/>
<reference evidence="8" key="1">
    <citation type="submission" date="2018-09" db="EMBL/GenBank/DDBJ databases">
        <authorList>
            <person name="Zhu H."/>
        </authorList>
    </citation>
    <scope>NUCLEOTIDE SEQUENCE [LARGE SCALE GENOMIC DNA]</scope>
    <source>
        <strain evidence="8">K2R23-3</strain>
    </source>
</reference>
<dbReference type="GO" id="GO:0051537">
    <property type="term" value="F:2 iron, 2 sulfur cluster binding"/>
    <property type="evidence" value="ECO:0007669"/>
    <property type="project" value="UniProtKB-KW"/>
</dbReference>
<keyword evidence="5" id="KW-1015">Disulfide bond</keyword>
<dbReference type="SUPFAM" id="SSF50022">
    <property type="entry name" value="ISP domain"/>
    <property type="match status" value="1"/>
</dbReference>
<protein>
    <submittedName>
        <fullName evidence="7">FAD-dependent oxidoreductase</fullName>
    </submittedName>
</protein>
<feature type="domain" description="Rieske" evidence="6">
    <location>
        <begin position="417"/>
        <end position="503"/>
    </location>
</feature>
<dbReference type="Pfam" id="PF00355">
    <property type="entry name" value="Rieske"/>
    <property type="match status" value="1"/>
</dbReference>
<dbReference type="KEGG" id="paek:D3873_09815"/>
<evidence type="ECO:0000256" key="4">
    <source>
        <dbReference type="ARBA" id="ARBA00023014"/>
    </source>
</evidence>
<dbReference type="PRINTS" id="PR00162">
    <property type="entry name" value="RIESKE"/>
</dbReference>
<dbReference type="GO" id="GO:0005737">
    <property type="term" value="C:cytoplasm"/>
    <property type="evidence" value="ECO:0007669"/>
    <property type="project" value="TreeGrafter"/>
</dbReference>
<dbReference type="GO" id="GO:0004497">
    <property type="term" value="F:monooxygenase activity"/>
    <property type="evidence" value="ECO:0007669"/>
    <property type="project" value="UniProtKB-ARBA"/>
</dbReference>
<dbReference type="GO" id="GO:0016020">
    <property type="term" value="C:membrane"/>
    <property type="evidence" value="ECO:0007669"/>
    <property type="project" value="InterPro"/>
</dbReference>